<gene>
    <name evidence="2" type="ORF">ACFSKV_03650</name>
</gene>
<evidence type="ECO:0000313" key="2">
    <source>
        <dbReference type="EMBL" id="MFD2200647.1"/>
    </source>
</evidence>
<feature type="signal peptide" evidence="1">
    <location>
        <begin position="1"/>
        <end position="20"/>
    </location>
</feature>
<dbReference type="EMBL" id="JBHUIV010000010">
    <property type="protein sequence ID" value="MFD2200647.1"/>
    <property type="molecule type" value="Genomic_DNA"/>
</dbReference>
<keyword evidence="1" id="KW-0732">Signal</keyword>
<protein>
    <recommendedName>
        <fullName evidence="4">Porin</fullName>
    </recommendedName>
</protein>
<organism evidence="2 3">
    <name type="scientific">Shivajiella indica</name>
    <dbReference type="NCBI Taxonomy" id="872115"/>
    <lineage>
        <taxon>Bacteria</taxon>
        <taxon>Pseudomonadati</taxon>
        <taxon>Bacteroidota</taxon>
        <taxon>Cytophagia</taxon>
        <taxon>Cytophagales</taxon>
        <taxon>Cyclobacteriaceae</taxon>
        <taxon>Shivajiella</taxon>
    </lineage>
</organism>
<keyword evidence="3" id="KW-1185">Reference proteome</keyword>
<proteinExistence type="predicted"/>
<dbReference type="SUPFAM" id="SSF56935">
    <property type="entry name" value="Porins"/>
    <property type="match status" value="1"/>
</dbReference>
<evidence type="ECO:0000256" key="1">
    <source>
        <dbReference type="SAM" id="SignalP"/>
    </source>
</evidence>
<sequence length="431" mass="47877">MKKHIIAAIALIGISLSGLAQGLQRDMQFWRPYDQRGINIFETGKEDTVAYEGMRVRIGGNFTQQFQSLSHSNTADPVFNANNVNTNELIKIGTGTNLATANLNIDVALADGLRLNLVTYLSSRHHPETWVKGGYLQVDKLDFLGLGEADWFNKYLTLRVGHMEINYGDAHFRRSDNGNALYNPFVENYIMDAFTTEIGGDLFFQSNGWLALVGVTGGEIQGGVTNPDNRSMNFIGKFGYDKYLTDDFRLRLTGSIYTTGSSQRNTLWGGDRGGSRYYLVMENTLASTSANFTSGRFNPGQTNNITAWVINPFLKYKGLEFFGNYEQSKGAARGETTDRTWTQIGADLLYRFGLREQYYIAGRYNEVSGPLSGSGLEVSMDRVAIAGGWFVTKNVLAKIEWVQQNYSGFAATDIRNGGKFNGIMIEGIVGF</sequence>
<dbReference type="RefSeq" id="WP_380800466.1">
    <property type="nucleotide sequence ID" value="NZ_JBHUIV010000010.1"/>
</dbReference>
<comment type="caution">
    <text evidence="2">The sequence shown here is derived from an EMBL/GenBank/DDBJ whole genome shotgun (WGS) entry which is preliminary data.</text>
</comment>
<dbReference type="Proteomes" id="UP001597414">
    <property type="component" value="Unassembled WGS sequence"/>
</dbReference>
<name>A0ABW5B3F3_9BACT</name>
<feature type="chain" id="PRO_5046676285" description="Porin" evidence="1">
    <location>
        <begin position="21"/>
        <end position="431"/>
    </location>
</feature>
<evidence type="ECO:0008006" key="4">
    <source>
        <dbReference type="Google" id="ProtNLM"/>
    </source>
</evidence>
<accession>A0ABW5B3F3</accession>
<evidence type="ECO:0000313" key="3">
    <source>
        <dbReference type="Proteomes" id="UP001597414"/>
    </source>
</evidence>
<reference evidence="3" key="1">
    <citation type="journal article" date="2019" name="Int. J. Syst. Evol. Microbiol.">
        <title>The Global Catalogue of Microorganisms (GCM) 10K type strain sequencing project: providing services to taxonomists for standard genome sequencing and annotation.</title>
        <authorList>
            <consortium name="The Broad Institute Genomics Platform"/>
            <consortium name="The Broad Institute Genome Sequencing Center for Infectious Disease"/>
            <person name="Wu L."/>
            <person name="Ma J."/>
        </authorList>
    </citation>
    <scope>NUCLEOTIDE SEQUENCE [LARGE SCALE GENOMIC DNA]</scope>
    <source>
        <strain evidence="3">KCTC 19812</strain>
    </source>
</reference>